<reference evidence="1 2" key="1">
    <citation type="submission" date="2023-10" db="EMBL/GenBank/DDBJ databases">
        <title>Draft genome sequence of Xylaria bambusicola isolate GMP-LS, the root and basal stem rot pathogen of sugarcane in Indonesia.</title>
        <authorList>
            <person name="Selvaraj P."/>
            <person name="Muralishankar V."/>
            <person name="Muruganantham S."/>
            <person name="Sp S."/>
            <person name="Haryani S."/>
            <person name="Lau K.J.X."/>
            <person name="Naqvi N.I."/>
        </authorList>
    </citation>
    <scope>NUCLEOTIDE SEQUENCE [LARGE SCALE GENOMIC DNA]</scope>
    <source>
        <strain evidence="1">GMP-LS</strain>
    </source>
</reference>
<name>A0AAN7ULG8_9PEZI</name>
<proteinExistence type="predicted"/>
<protein>
    <submittedName>
        <fullName evidence="1">Uncharacterized protein</fullName>
    </submittedName>
</protein>
<dbReference type="EMBL" id="JAWHQM010000005">
    <property type="protein sequence ID" value="KAK5627521.1"/>
    <property type="molecule type" value="Genomic_DNA"/>
</dbReference>
<dbReference type="Proteomes" id="UP001305414">
    <property type="component" value="Unassembled WGS sequence"/>
</dbReference>
<evidence type="ECO:0000313" key="2">
    <source>
        <dbReference type="Proteomes" id="UP001305414"/>
    </source>
</evidence>
<keyword evidence="2" id="KW-1185">Reference proteome</keyword>
<gene>
    <name evidence="1" type="ORF">RRF57_003236</name>
</gene>
<comment type="caution">
    <text evidence="1">The sequence shown here is derived from an EMBL/GenBank/DDBJ whole genome shotgun (WGS) entry which is preliminary data.</text>
</comment>
<sequence length="90" mass="10067">MLEQAQPKSESSESVSLEVMKFLRLWHERMAHANLKAVVVLARQGDIGEMPEGFPKGHENGFEGLQPYMDRLNCDTCTETYGNPSGPASW</sequence>
<accession>A0AAN7ULG8</accession>
<evidence type="ECO:0000313" key="1">
    <source>
        <dbReference type="EMBL" id="KAK5627521.1"/>
    </source>
</evidence>
<organism evidence="1 2">
    <name type="scientific">Xylaria bambusicola</name>
    <dbReference type="NCBI Taxonomy" id="326684"/>
    <lineage>
        <taxon>Eukaryota</taxon>
        <taxon>Fungi</taxon>
        <taxon>Dikarya</taxon>
        <taxon>Ascomycota</taxon>
        <taxon>Pezizomycotina</taxon>
        <taxon>Sordariomycetes</taxon>
        <taxon>Xylariomycetidae</taxon>
        <taxon>Xylariales</taxon>
        <taxon>Xylariaceae</taxon>
        <taxon>Xylaria</taxon>
    </lineage>
</organism>
<dbReference type="AlphaFoldDB" id="A0AAN7ULG8"/>